<organism evidence="9 10">
    <name type="scientific">Rubrivivax gelatinosus (strain NBRC 100245 / IL144)</name>
    <dbReference type="NCBI Taxonomy" id="983917"/>
    <lineage>
        <taxon>Bacteria</taxon>
        <taxon>Pseudomonadati</taxon>
        <taxon>Pseudomonadota</taxon>
        <taxon>Betaproteobacteria</taxon>
        <taxon>Burkholderiales</taxon>
        <taxon>Sphaerotilaceae</taxon>
        <taxon>Rubrivivax</taxon>
    </lineage>
</organism>
<comment type="similarity">
    <text evidence="2">Belongs to the glycosyltransferase 41 family. O-GlcNAc transferase subfamily.</text>
</comment>
<keyword evidence="10" id="KW-1185">Reference proteome</keyword>
<dbReference type="InterPro" id="IPR029489">
    <property type="entry name" value="OGT/SEC/SPY_C"/>
</dbReference>
<dbReference type="SUPFAM" id="SSF53756">
    <property type="entry name" value="UDP-Glycosyltransferase/glycogen phosphorylase"/>
    <property type="match status" value="1"/>
</dbReference>
<evidence type="ECO:0000259" key="8">
    <source>
        <dbReference type="Pfam" id="PF13844"/>
    </source>
</evidence>
<dbReference type="PANTHER" id="PTHR44998:SF1">
    <property type="entry name" value="UDP-N-ACETYLGLUCOSAMINE--PEPTIDE N-ACETYLGLUCOSAMINYLTRANSFERASE 110 KDA SUBUNIT"/>
    <property type="match status" value="1"/>
</dbReference>
<keyword evidence="4" id="KW-0328">Glycosyltransferase</keyword>
<dbReference type="GO" id="GO:0097363">
    <property type="term" value="F:protein O-acetylglucosaminyltransferase activity"/>
    <property type="evidence" value="ECO:0007669"/>
    <property type="project" value="UniProtKB-EC"/>
</dbReference>
<evidence type="ECO:0000256" key="4">
    <source>
        <dbReference type="ARBA" id="ARBA00022676"/>
    </source>
</evidence>
<dbReference type="PATRIC" id="fig|983917.3.peg.1880"/>
<dbReference type="Gene3D" id="3.40.50.11380">
    <property type="match status" value="1"/>
</dbReference>
<dbReference type="PANTHER" id="PTHR44998">
    <property type="match status" value="1"/>
</dbReference>
<evidence type="ECO:0000256" key="1">
    <source>
        <dbReference type="ARBA" id="ARBA00004922"/>
    </source>
</evidence>
<dbReference type="eggNOG" id="COG3914">
    <property type="taxonomic scope" value="Bacteria"/>
</dbReference>
<dbReference type="Proteomes" id="UP000007883">
    <property type="component" value="Chromosome"/>
</dbReference>
<evidence type="ECO:0000256" key="2">
    <source>
        <dbReference type="ARBA" id="ARBA00005386"/>
    </source>
</evidence>
<dbReference type="RefSeq" id="WP_014428151.1">
    <property type="nucleotide sequence ID" value="NC_017075.1"/>
</dbReference>
<dbReference type="EMBL" id="AP012320">
    <property type="protein sequence ID" value="BAL95288.1"/>
    <property type="molecule type" value="Genomic_DNA"/>
</dbReference>
<dbReference type="Pfam" id="PF13844">
    <property type="entry name" value="Glyco_transf_41"/>
    <property type="match status" value="2"/>
</dbReference>
<keyword evidence="5" id="KW-0808">Transferase</keyword>
<comment type="pathway">
    <text evidence="1">Protein modification; protein glycosylation.</text>
</comment>
<dbReference type="AlphaFoldDB" id="I0HQK1"/>
<evidence type="ECO:0000256" key="5">
    <source>
        <dbReference type="ARBA" id="ARBA00022679"/>
    </source>
</evidence>
<dbReference type="EC" id="2.4.1.255" evidence="3"/>
<evidence type="ECO:0000256" key="3">
    <source>
        <dbReference type="ARBA" id="ARBA00011970"/>
    </source>
</evidence>
<evidence type="ECO:0000313" key="9">
    <source>
        <dbReference type="EMBL" id="BAL95288.1"/>
    </source>
</evidence>
<accession>I0HQK1</accession>
<feature type="domain" description="O-GlcNAc transferase C-terminal" evidence="8">
    <location>
        <begin position="267"/>
        <end position="426"/>
    </location>
</feature>
<proteinExistence type="inferred from homology"/>
<dbReference type="SMART" id="SM00028">
    <property type="entry name" value="TPR"/>
    <property type="match status" value="5"/>
</dbReference>
<dbReference type="SUPFAM" id="SSF48452">
    <property type="entry name" value="TPR-like"/>
    <property type="match status" value="1"/>
</dbReference>
<dbReference type="Pfam" id="PF14559">
    <property type="entry name" value="TPR_19"/>
    <property type="match status" value="1"/>
</dbReference>
<gene>
    <name evidence="9" type="ordered locus">RGE_19470</name>
</gene>
<reference evidence="9 10" key="1">
    <citation type="journal article" date="2012" name="J. Bacteriol.">
        <title>Complete genome sequence of phototrophic betaproteobacterium Rubrivivax gelatinosus IL144.</title>
        <authorList>
            <person name="Nagashima S."/>
            <person name="Kamimura A."/>
            <person name="Shimizu T."/>
            <person name="Nakamura-isaki S."/>
            <person name="Aono E."/>
            <person name="Sakamoto K."/>
            <person name="Ichikawa N."/>
            <person name="Nakazawa H."/>
            <person name="Sekine M."/>
            <person name="Yamazaki S."/>
            <person name="Fujita N."/>
            <person name="Shimada K."/>
            <person name="Hanada S."/>
            <person name="Nagashima K.V.P."/>
        </authorList>
    </citation>
    <scope>NUCLEOTIDE SEQUENCE [LARGE SCALE GENOMIC DNA]</scope>
    <source>
        <strain evidence="10">NBRC 100245 / IL144</strain>
    </source>
</reference>
<dbReference type="KEGG" id="rge:RGE_19470"/>
<dbReference type="HOGENOM" id="CLU_001721_5_2_4"/>
<protein>
    <recommendedName>
        <fullName evidence="3">protein O-GlcNAc transferase</fullName>
        <ecNumber evidence="3">2.4.1.255</ecNumber>
    </recommendedName>
</protein>
<keyword evidence="6" id="KW-0677">Repeat</keyword>
<dbReference type="eggNOG" id="COG3118">
    <property type="taxonomic scope" value="Bacteria"/>
</dbReference>
<keyword evidence="7" id="KW-0802">TPR repeat</keyword>
<feature type="domain" description="O-GlcNAc transferase C-terminal" evidence="8">
    <location>
        <begin position="432"/>
        <end position="615"/>
    </location>
</feature>
<name>I0HQK1_RUBGI</name>
<evidence type="ECO:0000313" key="10">
    <source>
        <dbReference type="Proteomes" id="UP000007883"/>
    </source>
</evidence>
<dbReference type="Gene3D" id="3.40.50.2000">
    <property type="entry name" value="Glycogen Phosphorylase B"/>
    <property type="match status" value="1"/>
</dbReference>
<evidence type="ECO:0000256" key="7">
    <source>
        <dbReference type="ARBA" id="ARBA00022803"/>
    </source>
</evidence>
<evidence type="ECO:0000256" key="6">
    <source>
        <dbReference type="ARBA" id="ARBA00022737"/>
    </source>
</evidence>
<dbReference type="InterPro" id="IPR011990">
    <property type="entry name" value="TPR-like_helical_dom_sf"/>
</dbReference>
<dbReference type="Gene3D" id="1.25.40.10">
    <property type="entry name" value="Tetratricopeptide repeat domain"/>
    <property type="match status" value="2"/>
</dbReference>
<dbReference type="STRING" id="983917.RGE_19470"/>
<dbReference type="InterPro" id="IPR019734">
    <property type="entry name" value="TPR_rpt"/>
</dbReference>
<sequence length="639" mass="69291">MALQDVRRNDRYDTNWRAGVAAVGAGRWGEAERGFQRAVQASPGAHAAWLYLARAQLQLGKLDSAVAAARRALALKAGDAVAAMLLGECLTHRHRHAEAAEVLEAALAANPATPELLSALGSALLLAQRPQDAITRLIQASMLSPADALLHYRLGLAFKRLGAESQAAICFRTALSVDHDGAIAPLALPLLVSSSQQSCDWSELERDGAALLALLDVASVERGGEISPFSLLSLPSSRAQQRHAGALHTRHLLQGLRPSLPPPGPRRPGRVRVGYLSSDFHNHATALLMVGLLECRDRERFEVFAYTHSAPDGSPLQQRLLAACDQVVDVARLSDTEVAERMRRDGVDIGVDLKGHTRGTRMTVFAQRPAPVQVSFLGYPGSTGADYLDYVIGDPVVTPLAHAADYSECIAQMPHCYQPNDHRRALPPAPPRAELGLPEDALVLCCFNQSYKITPEVLALWARVLHELPQAVLWLLAWNADGQRRLLAALEALGIGAERVVFAERLPVDQHIARLRAADLFLDTWPYNAHTTASESLWAAVPVLTVPGETFASRVAASLVAACGLPELACADAEDYVRTAVELGRSPERLQALRCHLDARRAGLPLFDTERYTRDYEALLLRMHERRLQGLAPAALPAA</sequence>